<proteinExistence type="predicted"/>
<protein>
    <submittedName>
        <fullName evidence="1">Uncharacterized protein</fullName>
    </submittedName>
</protein>
<dbReference type="EMBL" id="JACBZP010000001">
    <property type="protein sequence ID" value="NYI66167.1"/>
    <property type="molecule type" value="Genomic_DNA"/>
</dbReference>
<keyword evidence="2" id="KW-1185">Reference proteome</keyword>
<dbReference type="Proteomes" id="UP000539111">
    <property type="component" value="Unassembled WGS sequence"/>
</dbReference>
<organism evidence="1 2">
    <name type="scientific">Spelaeicoccus albus</name>
    <dbReference type="NCBI Taxonomy" id="1280376"/>
    <lineage>
        <taxon>Bacteria</taxon>
        <taxon>Bacillati</taxon>
        <taxon>Actinomycetota</taxon>
        <taxon>Actinomycetes</taxon>
        <taxon>Micrococcales</taxon>
        <taxon>Brevibacteriaceae</taxon>
        <taxon>Spelaeicoccus</taxon>
    </lineage>
</organism>
<gene>
    <name evidence="1" type="ORF">BJY26_000473</name>
</gene>
<dbReference type="AlphaFoldDB" id="A0A7Z0A888"/>
<accession>A0A7Z0A888</accession>
<evidence type="ECO:0000313" key="2">
    <source>
        <dbReference type="Proteomes" id="UP000539111"/>
    </source>
</evidence>
<comment type="caution">
    <text evidence="1">The sequence shown here is derived from an EMBL/GenBank/DDBJ whole genome shotgun (WGS) entry which is preliminary data.</text>
</comment>
<name>A0A7Z0A888_9MICO</name>
<dbReference type="RefSeq" id="WP_179425327.1">
    <property type="nucleotide sequence ID" value="NZ_JACBZP010000001.1"/>
</dbReference>
<reference evidence="1 2" key="1">
    <citation type="submission" date="2020-07" db="EMBL/GenBank/DDBJ databases">
        <title>Sequencing the genomes of 1000 actinobacteria strains.</title>
        <authorList>
            <person name="Klenk H.-P."/>
        </authorList>
    </citation>
    <scope>NUCLEOTIDE SEQUENCE [LARGE SCALE GENOMIC DNA]</scope>
    <source>
        <strain evidence="1 2">DSM 26341</strain>
    </source>
</reference>
<sequence>MDSIEIVRSCSQRTAGVVLRSDLLAEGMQPPDIRRLLASGVLVHVDVGIYALAASVPYFQDMYRCRVLGYLQTRHEESPCVLTGLSALVLDGLPVWASIDDICIGRDHSHGPKSGRVKNLGRIPSDQTAIATCGPVGPYVAATAARSVCDSARYGPIVNTVAAGDAVLRTGMTTAGAIDEILATMRGMKNIAMARFATSLLDGASESPGESASRLRLHRLGVPAPTLQQEIYDEAGFIGRVDFLWEKFGIVGKYDGRFKYGRSNPAQRPPEEVLFEEKRREDRLRAAGYIVVRWTTEDLKHPERFRRLIIGAFQQAARLRKTRLAV</sequence>
<evidence type="ECO:0000313" key="1">
    <source>
        <dbReference type="EMBL" id="NYI66167.1"/>
    </source>
</evidence>